<dbReference type="Pfam" id="PF17919">
    <property type="entry name" value="RT_RNaseH_2"/>
    <property type="match status" value="1"/>
</dbReference>
<dbReference type="InterPro" id="IPR001584">
    <property type="entry name" value="Integrase_cat-core"/>
</dbReference>
<organism evidence="5 6">
    <name type="scientific">Paspalum notatum var. saurae</name>
    <dbReference type="NCBI Taxonomy" id="547442"/>
    <lineage>
        <taxon>Eukaryota</taxon>
        <taxon>Viridiplantae</taxon>
        <taxon>Streptophyta</taxon>
        <taxon>Embryophyta</taxon>
        <taxon>Tracheophyta</taxon>
        <taxon>Spermatophyta</taxon>
        <taxon>Magnoliopsida</taxon>
        <taxon>Liliopsida</taxon>
        <taxon>Poales</taxon>
        <taxon>Poaceae</taxon>
        <taxon>PACMAD clade</taxon>
        <taxon>Panicoideae</taxon>
        <taxon>Andropogonodae</taxon>
        <taxon>Paspaleae</taxon>
        <taxon>Paspalinae</taxon>
        <taxon>Paspalum</taxon>
    </lineage>
</organism>
<dbReference type="Gene3D" id="3.10.10.10">
    <property type="entry name" value="HIV Type 1 Reverse Transcriptase, subunit A, domain 1"/>
    <property type="match status" value="1"/>
</dbReference>
<dbReference type="EMBL" id="CP144751">
    <property type="protein sequence ID" value="WVZ85511.1"/>
    <property type="molecule type" value="Genomic_DNA"/>
</dbReference>
<dbReference type="AlphaFoldDB" id="A0AAQ3X5F0"/>
<dbReference type="PROSITE" id="PS50994">
    <property type="entry name" value="INTEGRASE"/>
    <property type="match status" value="1"/>
</dbReference>
<evidence type="ECO:0000259" key="4">
    <source>
        <dbReference type="PROSITE" id="PS50994"/>
    </source>
</evidence>
<dbReference type="GO" id="GO:0003676">
    <property type="term" value="F:nucleic acid binding"/>
    <property type="evidence" value="ECO:0007669"/>
    <property type="project" value="InterPro"/>
</dbReference>
<gene>
    <name evidence="5" type="ORF">U9M48_032433</name>
</gene>
<dbReference type="CDD" id="cd09274">
    <property type="entry name" value="RNase_HI_RT_Ty3"/>
    <property type="match status" value="1"/>
</dbReference>
<dbReference type="Pfam" id="PF00078">
    <property type="entry name" value="RVT_1"/>
    <property type="match status" value="1"/>
</dbReference>
<feature type="transmembrane region" description="Helical" evidence="2">
    <location>
        <begin position="12"/>
        <end position="33"/>
    </location>
</feature>
<dbReference type="PANTHER" id="PTHR37984:SF5">
    <property type="entry name" value="PROTEIN NYNRIN-LIKE"/>
    <property type="match status" value="1"/>
</dbReference>
<dbReference type="Proteomes" id="UP001341281">
    <property type="component" value="Chromosome 07"/>
</dbReference>
<dbReference type="CDD" id="cd01647">
    <property type="entry name" value="RT_LTR"/>
    <property type="match status" value="1"/>
</dbReference>
<keyword evidence="1" id="KW-0511">Multifunctional enzyme</keyword>
<keyword evidence="2" id="KW-1133">Transmembrane helix</keyword>
<accession>A0AAQ3X5F0</accession>
<dbReference type="InterPro" id="IPR012337">
    <property type="entry name" value="RNaseH-like_sf"/>
</dbReference>
<evidence type="ECO:0000313" key="5">
    <source>
        <dbReference type="EMBL" id="WVZ85511.1"/>
    </source>
</evidence>
<dbReference type="InterPro" id="IPR050951">
    <property type="entry name" value="Retrovirus_Pol_polyprotein"/>
</dbReference>
<dbReference type="InterPro" id="IPR036397">
    <property type="entry name" value="RNaseH_sf"/>
</dbReference>
<dbReference type="Pfam" id="PF14291">
    <property type="entry name" value="DUF4371"/>
    <property type="match status" value="1"/>
</dbReference>
<keyword evidence="2" id="KW-0472">Membrane</keyword>
<dbReference type="GO" id="GO:0003824">
    <property type="term" value="F:catalytic activity"/>
    <property type="evidence" value="ECO:0007669"/>
    <property type="project" value="UniProtKB-KW"/>
</dbReference>
<protein>
    <submittedName>
        <fullName evidence="5">Uncharacterized protein</fullName>
    </submittedName>
</protein>
<dbReference type="Pfam" id="PF17921">
    <property type="entry name" value="Integrase_H2C2"/>
    <property type="match status" value="1"/>
</dbReference>
<feature type="domain" description="Integrase catalytic" evidence="4">
    <location>
        <begin position="821"/>
        <end position="985"/>
    </location>
</feature>
<dbReference type="GO" id="GO:0015074">
    <property type="term" value="P:DNA integration"/>
    <property type="evidence" value="ECO:0007669"/>
    <property type="project" value="InterPro"/>
</dbReference>
<dbReference type="Gene3D" id="3.30.70.270">
    <property type="match status" value="2"/>
</dbReference>
<dbReference type="FunFam" id="3.30.70.270:FF:000020">
    <property type="entry name" value="Transposon Tf2-6 polyprotein-like Protein"/>
    <property type="match status" value="1"/>
</dbReference>
<dbReference type="Pfam" id="PF00665">
    <property type="entry name" value="rve"/>
    <property type="match status" value="1"/>
</dbReference>
<dbReference type="InterPro" id="IPR025398">
    <property type="entry name" value="DUF4371"/>
</dbReference>
<dbReference type="InterPro" id="IPR041588">
    <property type="entry name" value="Integrase_H2C2"/>
</dbReference>
<feature type="domain" description="Reverse transcriptase" evidence="3">
    <location>
        <begin position="302"/>
        <end position="481"/>
    </location>
</feature>
<sequence>MSTITEQNEAEYLGRLTVILAIVRFLLLQALAFRGHNESSTSSNKGNFLELTDWLKLRDEGAINLLDSAPRNNLLTSPKIQKDMCETCAKQTTKAILDDIGDKKFSILVDESRDASIKEQMAVILRYVNSKGHVIERFLGVEHVPDTTSAALKAALDAMLLDHGLSIHNIRGQGNSFAKFDINKLVDLARISTADFAPYELVCLEEQLETFIGEVRGDPGWSSCNDLGRIAELMIKSGKYEDLDLLIANSGTLFDKPKGLPPVRSCAHTIPLEAGAQPFRLRPYRYNPLQKDEIEKQVQELLKLGMIKFSNSPFASPALLVKNKTGDWRLCVDYRRLNAMTIKNKYPLPVIEELLDELARAQWFTSLDLRAGYHQIRMEEADQAKTAFQTHHGHFEYTVMPYGVTGGPATFQQVMNTVLDSVLRKFVVVFIDDILIYSKTWDDHLKHIQQVFQILLHHQFKVKLSKCQFAKEELHYLGHLISRHGVSTDPEKVQTIKNWLTPSSVKDVRGFLGLAGYYRRFVKNFGLIRKPLTNLLKKGALFVWTEPQQSAFDALKQALVSAPVLALPDFSKPFTIETDASEIGIGAVLQQAGHPIAFVSKALGIKNQKLSTYEKECLAILMAVEKWRSYIQQTEFIIKTDHKSLTHLDDKRLSTPWQHKALTKLMGLQYRICYKKGVDNKVADALSRQPVHQYSEVYHISSVQPVWLQEVMDAYLTDPVTVKLLSALAIKQPLGPYTLHNGLIRFHKRIWIPDSMGLQRKIIQALHTSAVGGHSGFLATYTRIRSLFAWTKTKARIKIFVAQCQVCQQAKPERVKYPGLLQPLPVPDYAWQVITMDFIEGLPTSGHCNAILVVVDKFSKYAHFIPLSHPFTTLQVAVLFMDNIYKLHGLPQAIVSDRDRIFTSSLWQELFRLSGTELKMSTAYHPQTDGQTERVNQCLEGYLRCFVHSCPHKWKKWLSLAEFWYNTSYHSTLDKTPFEVIYACTPRHLGIDRVEACAIPDLETWLSQRNLMVQLLQQQLVRVQQRQKHQADKGRSERVFQVGDLVYLKLQPYVQSSLVKRANHKLAFRSLNVSSNVVNKHWMANWCIKCWSSGHPGQLPWPHGNMKKIFVAVFLQHRLGGKPVLKEEGMSRTLILHRGQRKEGPTLLQAHSKRRSYLVEFVGPTHCSLAQSGYNSNRIVFI</sequence>
<dbReference type="PANTHER" id="PTHR37984">
    <property type="entry name" value="PROTEIN CBG26694"/>
    <property type="match status" value="1"/>
</dbReference>
<dbReference type="InterPro" id="IPR041577">
    <property type="entry name" value="RT_RNaseH_2"/>
</dbReference>
<dbReference type="Gene3D" id="3.30.420.10">
    <property type="entry name" value="Ribonuclease H-like superfamily/Ribonuclease H"/>
    <property type="match status" value="1"/>
</dbReference>
<evidence type="ECO:0000313" key="6">
    <source>
        <dbReference type="Proteomes" id="UP001341281"/>
    </source>
</evidence>
<dbReference type="PROSITE" id="PS50878">
    <property type="entry name" value="RT_POL"/>
    <property type="match status" value="1"/>
</dbReference>
<dbReference type="Gene3D" id="1.10.340.70">
    <property type="match status" value="1"/>
</dbReference>
<keyword evidence="6" id="KW-1185">Reference proteome</keyword>
<name>A0AAQ3X5F0_PASNO</name>
<dbReference type="InterPro" id="IPR043502">
    <property type="entry name" value="DNA/RNA_pol_sf"/>
</dbReference>
<dbReference type="SUPFAM" id="SSF53098">
    <property type="entry name" value="Ribonuclease H-like"/>
    <property type="match status" value="1"/>
</dbReference>
<evidence type="ECO:0000256" key="1">
    <source>
        <dbReference type="ARBA" id="ARBA00023268"/>
    </source>
</evidence>
<dbReference type="SUPFAM" id="SSF56672">
    <property type="entry name" value="DNA/RNA polymerases"/>
    <property type="match status" value="1"/>
</dbReference>
<evidence type="ECO:0000256" key="2">
    <source>
        <dbReference type="SAM" id="Phobius"/>
    </source>
</evidence>
<dbReference type="InterPro" id="IPR000477">
    <property type="entry name" value="RT_dom"/>
</dbReference>
<proteinExistence type="predicted"/>
<dbReference type="InterPro" id="IPR043128">
    <property type="entry name" value="Rev_trsase/Diguanyl_cyclase"/>
</dbReference>
<keyword evidence="2" id="KW-0812">Transmembrane</keyword>
<evidence type="ECO:0000259" key="3">
    <source>
        <dbReference type="PROSITE" id="PS50878"/>
    </source>
</evidence>
<reference evidence="5 6" key="1">
    <citation type="submission" date="2024-02" db="EMBL/GenBank/DDBJ databases">
        <title>High-quality chromosome-scale genome assembly of Pensacola bahiagrass (Paspalum notatum Flugge var. saurae).</title>
        <authorList>
            <person name="Vega J.M."/>
            <person name="Podio M."/>
            <person name="Orjuela J."/>
            <person name="Siena L.A."/>
            <person name="Pessino S.C."/>
            <person name="Combes M.C."/>
            <person name="Mariac C."/>
            <person name="Albertini E."/>
            <person name="Pupilli F."/>
            <person name="Ortiz J.P.A."/>
            <person name="Leblanc O."/>
        </authorList>
    </citation>
    <scope>NUCLEOTIDE SEQUENCE [LARGE SCALE GENOMIC DNA]</scope>
    <source>
        <strain evidence="5">R1</strain>
        <tissue evidence="5">Leaf</tissue>
    </source>
</reference>